<dbReference type="CDD" id="cd01907">
    <property type="entry name" value="GlxB"/>
    <property type="match status" value="1"/>
</dbReference>
<dbReference type="InterPro" id="IPR029055">
    <property type="entry name" value="Ntn_hydrolases_N"/>
</dbReference>
<dbReference type="AlphaFoldDB" id="A0A510E2W5"/>
<dbReference type="GO" id="GO:0008483">
    <property type="term" value="F:transaminase activity"/>
    <property type="evidence" value="ECO:0007669"/>
    <property type="project" value="UniProtKB-KW"/>
</dbReference>
<keyword evidence="2" id="KW-0808">Transferase</keyword>
<dbReference type="RefSeq" id="WP_149564819.1">
    <property type="nucleotide sequence ID" value="NZ_AP018930.1"/>
</dbReference>
<dbReference type="SUPFAM" id="SSF56235">
    <property type="entry name" value="N-terminal nucleophile aminohydrolases (Ntn hydrolases)"/>
    <property type="match status" value="1"/>
</dbReference>
<dbReference type="InterPro" id="IPR036485">
    <property type="entry name" value="Glu_synth_asu_C_sf"/>
</dbReference>
<organism evidence="2 3">
    <name type="scientific">Sulfuracidifex tepidarius</name>
    <dbReference type="NCBI Taxonomy" id="1294262"/>
    <lineage>
        <taxon>Archaea</taxon>
        <taxon>Thermoproteota</taxon>
        <taxon>Thermoprotei</taxon>
        <taxon>Sulfolobales</taxon>
        <taxon>Sulfolobaceae</taxon>
        <taxon>Sulfuracidifex</taxon>
    </lineage>
</organism>
<name>A0A510E2W5_9CREN</name>
<dbReference type="PANTHER" id="PTHR39673:SF5">
    <property type="entry name" value="TUNGSTEN-CONTAINING FORMYLMETHANOFURAN DEHYDROGENASE 2 SUBUNIT C"/>
    <property type="match status" value="1"/>
</dbReference>
<proteinExistence type="predicted"/>
<keyword evidence="2" id="KW-0032">Aminotransferase</keyword>
<dbReference type="SUPFAM" id="SSF69336">
    <property type="entry name" value="Alpha subunit of glutamate synthase, C-terminal domain"/>
    <property type="match status" value="1"/>
</dbReference>
<dbReference type="InterPro" id="IPR002489">
    <property type="entry name" value="Glu_synth_asu_C"/>
</dbReference>
<evidence type="ECO:0000259" key="1">
    <source>
        <dbReference type="PROSITE" id="PS51278"/>
    </source>
</evidence>
<dbReference type="Gene3D" id="2.160.20.60">
    <property type="entry name" value="Glutamate synthase, alpha subunit, C-terminal domain"/>
    <property type="match status" value="1"/>
</dbReference>
<dbReference type="GeneID" id="41717717"/>
<dbReference type="Pfam" id="PF01493">
    <property type="entry name" value="GXGXG"/>
    <property type="match status" value="1"/>
</dbReference>
<dbReference type="GO" id="GO:0016491">
    <property type="term" value="F:oxidoreductase activity"/>
    <property type="evidence" value="ECO:0007669"/>
    <property type="project" value="InterPro"/>
</dbReference>
<dbReference type="InterPro" id="IPR012075">
    <property type="entry name" value="Glu_synth_lsu_1/3"/>
</dbReference>
<dbReference type="InterPro" id="IPR017932">
    <property type="entry name" value="GATase_2_dom"/>
</dbReference>
<gene>
    <name evidence="2" type="ORF">IC007_1374</name>
</gene>
<dbReference type="Proteomes" id="UP000325030">
    <property type="component" value="Chromosome"/>
</dbReference>
<evidence type="ECO:0000313" key="2">
    <source>
        <dbReference type="EMBL" id="BBG26853.1"/>
    </source>
</evidence>
<dbReference type="Gene3D" id="3.60.20.10">
    <property type="entry name" value="Glutamine Phosphoribosylpyrophosphate, subunit 1, domain 1"/>
    <property type="match status" value="1"/>
</dbReference>
<dbReference type="EMBL" id="AP018930">
    <property type="protein sequence ID" value="BBG26853.1"/>
    <property type="molecule type" value="Genomic_DNA"/>
</dbReference>
<protein>
    <submittedName>
        <fullName evidence="2">Glutamine--fructose-6-phosphate aminotransferase [isomerizing]</fullName>
    </submittedName>
</protein>
<accession>A0A510E2W5</accession>
<sequence>MIPSGCGVFGVIRKDGKKKIPGSTVVKAIEKVRHRGSDKGAGFATFNLGEGNVYSLKAFLEGDPSRIMRMLNEHGLQVTSMNASYERGSFCNCSIMTLGDMNRLKKAVRNINEVLWDDSRGKGRIYSVGTSVSVFKDVGYPADVARKYNVELMEGDMWLAHTRQPTNSPGFYPYWSHPFSTFNIAIVHNGDVSSFGANVEFLQNRGWESFVGTDSEVIAFLFQELLEEGIPLEEAVKIVLNPSRRSSALPSVKDYLYRNARLDGPFTAVIGYDSMDDLYLVGIADRSKFRPAIIGEDDDAFYVASEESEIREVSPNAKIWTLKPGSYFLASLKRGVISRGREDDEVMSFSPPPTFETDFFDIDATNLSSEELNSRLEELSWKGKLTIKGVNGQRFIGNTLPFKGIKGLEVHLYGVVGNSMANLNEGNTFHVHGNVQDDCCDTMHGGKVVVDGDARDVIGQTFQGGVIVVKGNAGNRVGIQMREYQNKKPYLIIGGMVDDYLGEYMAGGVTVVLDLKSKDARVGNFVGTGMVGGKIYLRGKVSPSKLGLQPPRFEFVRLLKALLMEKMITEEEMKDLSKMEYLEAMKKMQGKAKEYAKRLFEEKVGIPTFEYRELSEGEFKEISSCADEVKEYGEYLKEKFTVVYPSK</sequence>
<dbReference type="PIRSF" id="PIRSF036632">
    <property type="entry name" value="GOGAT_lg_1_3"/>
    <property type="match status" value="1"/>
</dbReference>
<dbReference type="PANTHER" id="PTHR39673">
    <property type="entry name" value="TUNGSTEN FORMYLMETHANOFURAN DEHYDROGENASE, SUBUNIT C (FWDC)"/>
    <property type="match status" value="1"/>
</dbReference>
<reference evidence="3" key="1">
    <citation type="submission" date="2018-09" db="EMBL/GenBank/DDBJ databases">
        <title>Complete Genome Sequencing of Sulfolobus sp. JCM 16834.</title>
        <authorList>
            <person name="Kato S."/>
            <person name="Itoh T."/>
            <person name="Ohkuma M."/>
        </authorList>
    </citation>
    <scope>NUCLEOTIDE SEQUENCE [LARGE SCALE GENOMIC DNA]</scope>
    <source>
        <strain evidence="3">IC-007</strain>
    </source>
</reference>
<evidence type="ECO:0000313" key="3">
    <source>
        <dbReference type="Proteomes" id="UP000325030"/>
    </source>
</evidence>
<feature type="domain" description="Glutamine amidotransferase type-2" evidence="1">
    <location>
        <begin position="6"/>
        <end position="333"/>
    </location>
</feature>
<dbReference type="PROSITE" id="PS51278">
    <property type="entry name" value="GATASE_TYPE_2"/>
    <property type="match status" value="1"/>
</dbReference>